<dbReference type="Pfam" id="PF03033">
    <property type="entry name" value="Glyco_transf_28"/>
    <property type="match status" value="1"/>
</dbReference>
<dbReference type="InterPro" id="IPR004276">
    <property type="entry name" value="GlycoTrans_28_N"/>
</dbReference>
<keyword evidence="3" id="KW-0808">Transferase</keyword>
<gene>
    <name evidence="3" type="ORF">FHS74_002297</name>
</gene>
<dbReference type="RefSeq" id="WP_184800442.1">
    <property type="nucleotide sequence ID" value="NZ_JACIIZ010000005.1"/>
</dbReference>
<comment type="caution">
    <text evidence="3">The sequence shown here is derived from an EMBL/GenBank/DDBJ whole genome shotgun (WGS) entry which is preliminary data.</text>
</comment>
<feature type="domain" description="Glycosyltransferase family 28 N-terminal" evidence="1">
    <location>
        <begin position="3"/>
        <end position="135"/>
    </location>
</feature>
<dbReference type="CDD" id="cd03784">
    <property type="entry name" value="GT1_Gtf-like"/>
    <property type="match status" value="1"/>
</dbReference>
<evidence type="ECO:0000313" key="3">
    <source>
        <dbReference type="EMBL" id="MBB6251746.1"/>
    </source>
</evidence>
<dbReference type="AlphaFoldDB" id="A0A7X0EE70"/>
<dbReference type="Gene3D" id="3.40.50.2000">
    <property type="entry name" value="Glycogen Phosphorylase B"/>
    <property type="match status" value="2"/>
</dbReference>
<dbReference type="InterPro" id="IPR010610">
    <property type="entry name" value="EryCIII-like_C"/>
</dbReference>
<name>A0A7X0EE70_9PROT</name>
<evidence type="ECO:0000259" key="1">
    <source>
        <dbReference type="Pfam" id="PF03033"/>
    </source>
</evidence>
<keyword evidence="4" id="KW-1185">Reference proteome</keyword>
<dbReference type="SUPFAM" id="SSF53756">
    <property type="entry name" value="UDP-Glycosyltransferase/glycogen phosphorylase"/>
    <property type="match status" value="1"/>
</dbReference>
<dbReference type="GO" id="GO:0016758">
    <property type="term" value="F:hexosyltransferase activity"/>
    <property type="evidence" value="ECO:0007669"/>
    <property type="project" value="InterPro"/>
</dbReference>
<dbReference type="PANTHER" id="PTHR48050">
    <property type="entry name" value="STEROL 3-BETA-GLUCOSYLTRANSFERASE"/>
    <property type="match status" value="1"/>
</dbReference>
<dbReference type="Pfam" id="PF06722">
    <property type="entry name" value="EryCIII-like_C"/>
    <property type="match status" value="1"/>
</dbReference>
<dbReference type="GO" id="GO:0005975">
    <property type="term" value="P:carbohydrate metabolic process"/>
    <property type="evidence" value="ECO:0007669"/>
    <property type="project" value="InterPro"/>
</dbReference>
<dbReference type="InterPro" id="IPR002213">
    <property type="entry name" value="UDP_glucos_trans"/>
</dbReference>
<dbReference type="GO" id="GO:0033072">
    <property type="term" value="P:vancomycin biosynthetic process"/>
    <property type="evidence" value="ECO:0007669"/>
    <property type="project" value="UniProtKB-ARBA"/>
</dbReference>
<reference evidence="3 4" key="1">
    <citation type="submission" date="2020-08" db="EMBL/GenBank/DDBJ databases">
        <title>Genomic Encyclopedia of Type Strains, Phase IV (KMG-IV): sequencing the most valuable type-strain genomes for metagenomic binning, comparative biology and taxonomic classification.</title>
        <authorList>
            <person name="Goeker M."/>
        </authorList>
    </citation>
    <scope>NUCLEOTIDE SEQUENCE [LARGE SCALE GENOMIC DNA]</scope>
    <source>
        <strain evidence="3 4">DSM 22198</strain>
    </source>
</reference>
<protein>
    <submittedName>
        <fullName evidence="3">UDP:flavonoid glycosyltransferase YjiC (YdhE family)</fullName>
    </submittedName>
</protein>
<evidence type="ECO:0000313" key="4">
    <source>
        <dbReference type="Proteomes" id="UP000539175"/>
    </source>
</evidence>
<evidence type="ECO:0000259" key="2">
    <source>
        <dbReference type="Pfam" id="PF06722"/>
    </source>
</evidence>
<feature type="domain" description="Erythromycin biosynthesis protein CIII-like C-terminal" evidence="2">
    <location>
        <begin position="294"/>
        <end position="397"/>
    </location>
</feature>
<sequence>MKILIVAAGSHGDVLPFIALGAELRRRGHDPHLFAVAVFEELARQAGLPFTALGTAAFYETLLRHPDLNHPIRSLGIMARAMDHGGTEAWGTLTATIAPGRTLIVGSTLAFITRSLAERHGLPVVTVHLAPSVLRTTHTLPRHGGPVPGPTAPRWVKRLFWRLVDGLIVAPTLGKVINRHRRAVGLAPVRRPMATWLNQADLVIGLFPEWFAPRQPDWPATLALPGFPLYDAPPGVDLPPALQEFLAAGEPPVAFTSGTATALALDFFTTSIAACGLTGRRGVLLTRHADQVPAPLPPGLIRVDYAPFSQLLPRCAAFVHHGGIGTTSQALAAGVPQVIRPMAHDQFDNAARATALGVGLSLSTRRYRPAAVAGALRHVTTDPGVKRRCAEVAALVSAGGAISEACDSILALVGGGEPAVPAR</sequence>
<organism evidence="3 4">
    <name type="scientific">Nitrospirillum iridis</name>
    <dbReference type="NCBI Taxonomy" id="765888"/>
    <lineage>
        <taxon>Bacteria</taxon>
        <taxon>Pseudomonadati</taxon>
        <taxon>Pseudomonadota</taxon>
        <taxon>Alphaproteobacteria</taxon>
        <taxon>Rhodospirillales</taxon>
        <taxon>Azospirillaceae</taxon>
        <taxon>Nitrospirillum</taxon>
    </lineage>
</organism>
<dbReference type="InterPro" id="IPR050426">
    <property type="entry name" value="Glycosyltransferase_28"/>
</dbReference>
<dbReference type="GO" id="GO:0008194">
    <property type="term" value="F:UDP-glycosyltransferase activity"/>
    <property type="evidence" value="ECO:0007669"/>
    <property type="project" value="InterPro"/>
</dbReference>
<proteinExistence type="predicted"/>
<dbReference type="EMBL" id="JACIIZ010000005">
    <property type="protein sequence ID" value="MBB6251746.1"/>
    <property type="molecule type" value="Genomic_DNA"/>
</dbReference>
<dbReference type="PANTHER" id="PTHR48050:SF13">
    <property type="entry name" value="STEROL 3-BETA-GLUCOSYLTRANSFERASE UGT80A2"/>
    <property type="match status" value="1"/>
</dbReference>
<dbReference type="Proteomes" id="UP000539175">
    <property type="component" value="Unassembled WGS sequence"/>
</dbReference>
<accession>A0A7X0EE70</accession>